<feature type="signal peptide" evidence="1">
    <location>
        <begin position="1"/>
        <end position="18"/>
    </location>
</feature>
<reference evidence="3" key="1">
    <citation type="submission" date="2024-04" db="EMBL/GenBank/DDBJ databases">
        <title>Mariniflexile litorale, isolated from the shallow sediments of the Sea of Japan.</title>
        <authorList>
            <person name="Romanenko L."/>
            <person name="Isaeva M."/>
        </authorList>
    </citation>
    <scope>NUCLEOTIDE SEQUENCE [LARGE SCALE GENOMIC DNA]</scope>
    <source>
        <strain evidence="3">KMM 9835</strain>
    </source>
</reference>
<dbReference type="AlphaFoldDB" id="A0AAU7EGN8"/>
<dbReference type="EMBL" id="CP155618">
    <property type="protein sequence ID" value="XBL14298.1"/>
    <property type="molecule type" value="Genomic_DNA"/>
</dbReference>
<feature type="domain" description="DM13" evidence="2">
    <location>
        <begin position="40"/>
        <end position="138"/>
    </location>
</feature>
<feature type="chain" id="PRO_5043660962" evidence="1">
    <location>
        <begin position="19"/>
        <end position="138"/>
    </location>
</feature>
<evidence type="ECO:0000256" key="1">
    <source>
        <dbReference type="SAM" id="SignalP"/>
    </source>
</evidence>
<protein>
    <submittedName>
        <fullName evidence="3">DM13 domain-containing protein</fullName>
    </submittedName>
</protein>
<dbReference type="PROSITE" id="PS51257">
    <property type="entry name" value="PROKAR_LIPOPROTEIN"/>
    <property type="match status" value="1"/>
</dbReference>
<proteinExistence type="predicted"/>
<name>A0AAU7EGN8_9FLAO</name>
<dbReference type="RefSeq" id="WP_308992236.1">
    <property type="nucleotide sequence ID" value="NZ_CP155618.1"/>
</dbReference>
<dbReference type="PROSITE" id="PS51549">
    <property type="entry name" value="DM13"/>
    <property type="match status" value="1"/>
</dbReference>
<sequence>MKIYYLLFIVLISFQSCSSSDTPMMEAEMQMEEDEMMNTSTFEGDFMSSAHPTSGKATINEAKTILSFTNFKTDDGPLLEVYLATDTSASTYITLGALQGVNGNYEYALPTNIDYAVYNHVIVWCVTFSVNFGYSVLK</sequence>
<evidence type="ECO:0000259" key="2">
    <source>
        <dbReference type="PROSITE" id="PS51549"/>
    </source>
</evidence>
<organism evidence="3 4">
    <name type="scientific">Mariniflexile litorale</name>
    <dbReference type="NCBI Taxonomy" id="3045158"/>
    <lineage>
        <taxon>Bacteria</taxon>
        <taxon>Pseudomonadati</taxon>
        <taxon>Bacteroidota</taxon>
        <taxon>Flavobacteriia</taxon>
        <taxon>Flavobacteriales</taxon>
        <taxon>Flavobacteriaceae</taxon>
        <taxon>Mariniflexile</taxon>
    </lineage>
</organism>
<keyword evidence="4" id="KW-1185">Reference proteome</keyword>
<dbReference type="KEGG" id="mlil:QLS71_018555"/>
<evidence type="ECO:0000313" key="3">
    <source>
        <dbReference type="EMBL" id="XBL14298.1"/>
    </source>
</evidence>
<accession>A0AAU7EGN8</accession>
<keyword evidence="1" id="KW-0732">Signal</keyword>
<dbReference type="Proteomes" id="UP001224325">
    <property type="component" value="Chromosome"/>
</dbReference>
<evidence type="ECO:0000313" key="4">
    <source>
        <dbReference type="Proteomes" id="UP001224325"/>
    </source>
</evidence>
<dbReference type="InterPro" id="IPR019545">
    <property type="entry name" value="DM13_domain"/>
</dbReference>
<gene>
    <name evidence="3" type="ORF">QLS71_018555</name>
</gene>
<dbReference type="Pfam" id="PF10517">
    <property type="entry name" value="DM13"/>
    <property type="match status" value="1"/>
</dbReference>